<accession>A0A0F4LWC3</accession>
<dbReference type="NCBIfam" id="NF001399">
    <property type="entry name" value="PRK00283.1"/>
    <property type="match status" value="1"/>
</dbReference>
<dbReference type="PROSITE" id="PS51898">
    <property type="entry name" value="TYR_RECOMBINASE"/>
    <property type="match status" value="1"/>
</dbReference>
<organism evidence="14 15">
    <name type="scientific">Bombilactobacillus mellifer</name>
    <dbReference type="NCBI Taxonomy" id="1218492"/>
    <lineage>
        <taxon>Bacteria</taxon>
        <taxon>Bacillati</taxon>
        <taxon>Bacillota</taxon>
        <taxon>Bacilli</taxon>
        <taxon>Lactobacillales</taxon>
        <taxon>Lactobacillaceae</taxon>
        <taxon>Bombilactobacillus</taxon>
    </lineage>
</organism>
<dbReference type="PANTHER" id="PTHR30349">
    <property type="entry name" value="PHAGE INTEGRASE-RELATED"/>
    <property type="match status" value="1"/>
</dbReference>
<keyword evidence="4 11" id="KW-0963">Cytoplasm</keyword>
<sequence>MISHLNRDLVADFTRYLRLERNLAQNSVSSYQQDIREFEAYLQQQGKTQIPEDHYTIINFLAYQLQQGKAESSLARITSALRQFYRWLLKTHQIQKDPMLDIDSPKRGQHLPQALSEPEIQLLLNQPDVQKTLGIRDRALLETMYATGIRVSEAANLSLNNLHLDLGLIKVLGKGQKERLIPIGDIAINWLRQYIATSRADLVARYRRRHNIVFVNFHGNPLTRQAIWNLIKKYVQQADIQKNITPHTLRHTFATHLLEHGADLRVVQELLGHSDIATTQIYTHLSQKRMLAVYQRTHPRA</sequence>
<dbReference type="InterPro" id="IPR011010">
    <property type="entry name" value="DNA_brk_join_enz"/>
</dbReference>
<dbReference type="GO" id="GO:0005737">
    <property type="term" value="C:cytoplasm"/>
    <property type="evidence" value="ECO:0007669"/>
    <property type="project" value="UniProtKB-SubCell"/>
</dbReference>
<feature type="active site" description="O-(3'-phospho-DNA)-tyrosine intermediate" evidence="11">
    <location>
        <position position="282"/>
    </location>
</feature>
<dbReference type="InterPro" id="IPR013762">
    <property type="entry name" value="Integrase-like_cat_sf"/>
</dbReference>
<dbReference type="InterPro" id="IPR010998">
    <property type="entry name" value="Integrase_recombinase_N"/>
</dbReference>
<dbReference type="Proteomes" id="UP000033558">
    <property type="component" value="Unassembled WGS sequence"/>
</dbReference>
<evidence type="ECO:0000313" key="14">
    <source>
        <dbReference type="EMBL" id="KJY61841.1"/>
    </source>
</evidence>
<dbReference type="STRING" id="1218492.JG30_08930"/>
<dbReference type="GO" id="GO:0006313">
    <property type="term" value="P:DNA transposition"/>
    <property type="evidence" value="ECO:0007669"/>
    <property type="project" value="UniProtKB-UniRule"/>
</dbReference>
<dbReference type="SUPFAM" id="SSF56349">
    <property type="entry name" value="DNA breaking-rejoining enzymes"/>
    <property type="match status" value="1"/>
</dbReference>
<proteinExistence type="inferred from homology"/>
<keyword evidence="7 11" id="KW-0229">DNA integration</keyword>
<protein>
    <recommendedName>
        <fullName evidence="3 11">Tyrosine recombinase XerD</fullName>
    </recommendedName>
</protein>
<evidence type="ECO:0000256" key="6">
    <source>
        <dbReference type="ARBA" id="ARBA00022829"/>
    </source>
</evidence>
<keyword evidence="10 11" id="KW-0131">Cell cycle</keyword>
<comment type="function">
    <text evidence="11">Site-specific tyrosine recombinase, which acts by catalyzing the cutting and rejoining of the recombining DNA molecules. The XerC-XerD complex is essential to convert dimers of the bacterial chromosome into monomers to permit their segregation at cell division. It also contributes to the segregational stability of plasmids.</text>
</comment>
<dbReference type="Pfam" id="PF02899">
    <property type="entry name" value="Phage_int_SAM_1"/>
    <property type="match status" value="1"/>
</dbReference>
<evidence type="ECO:0000256" key="7">
    <source>
        <dbReference type="ARBA" id="ARBA00022908"/>
    </source>
</evidence>
<dbReference type="HAMAP" id="MF_01807">
    <property type="entry name" value="Recomb_XerD"/>
    <property type="match status" value="1"/>
</dbReference>
<keyword evidence="8 11" id="KW-0238">DNA-binding</keyword>
<dbReference type="EMBL" id="JXJQ01000008">
    <property type="protein sequence ID" value="KJY61841.1"/>
    <property type="molecule type" value="Genomic_DNA"/>
</dbReference>
<name>A0A0F4LWC3_9LACO</name>
<evidence type="ECO:0000256" key="2">
    <source>
        <dbReference type="ARBA" id="ARBA00010450"/>
    </source>
</evidence>
<gene>
    <name evidence="11 14" type="primary">xerD</name>
    <name evidence="14" type="ORF">JG30_08930</name>
</gene>
<feature type="active site" evidence="11">
    <location>
        <position position="273"/>
    </location>
</feature>
<comment type="caution">
    <text evidence="14">The sequence shown here is derived from an EMBL/GenBank/DDBJ whole genome shotgun (WGS) entry which is preliminary data.</text>
</comment>
<dbReference type="NCBIfam" id="TIGR02225">
    <property type="entry name" value="recomb_XerD"/>
    <property type="match status" value="1"/>
</dbReference>
<dbReference type="InterPro" id="IPR044068">
    <property type="entry name" value="CB"/>
</dbReference>
<dbReference type="RefSeq" id="WP_046316546.1">
    <property type="nucleotide sequence ID" value="NZ_JAMBJK010000001.1"/>
</dbReference>
<keyword evidence="9 11" id="KW-0233">DNA recombination</keyword>
<feature type="active site" evidence="11">
    <location>
        <position position="174"/>
    </location>
</feature>
<evidence type="ECO:0000313" key="15">
    <source>
        <dbReference type="Proteomes" id="UP000033558"/>
    </source>
</evidence>
<dbReference type="GO" id="GO:0009037">
    <property type="term" value="F:tyrosine-based site-specific recombinase activity"/>
    <property type="evidence" value="ECO:0007669"/>
    <property type="project" value="UniProtKB-UniRule"/>
</dbReference>
<feature type="active site" evidence="11">
    <location>
        <position position="250"/>
    </location>
</feature>
<dbReference type="GO" id="GO:0051301">
    <property type="term" value="P:cell division"/>
    <property type="evidence" value="ECO:0007669"/>
    <property type="project" value="UniProtKB-KW"/>
</dbReference>
<dbReference type="InterPro" id="IPR050090">
    <property type="entry name" value="Tyrosine_recombinase_XerCD"/>
</dbReference>
<evidence type="ECO:0000256" key="1">
    <source>
        <dbReference type="ARBA" id="ARBA00004496"/>
    </source>
</evidence>
<dbReference type="InterPro" id="IPR004107">
    <property type="entry name" value="Integrase_SAM-like_N"/>
</dbReference>
<dbReference type="PATRIC" id="fig|1218492.5.peg.1032"/>
<dbReference type="InterPro" id="IPR023009">
    <property type="entry name" value="Tyrosine_recombinase_XerC/XerD"/>
</dbReference>
<dbReference type="NCBIfam" id="NF040815">
    <property type="entry name" value="recomb_XerA_Arch"/>
    <property type="match status" value="1"/>
</dbReference>
<dbReference type="AlphaFoldDB" id="A0A0F4LWC3"/>
<comment type="subcellular location">
    <subcellularLocation>
        <location evidence="1 11">Cytoplasm</location>
    </subcellularLocation>
</comment>
<dbReference type="SUPFAM" id="SSF47823">
    <property type="entry name" value="lambda integrase-like, N-terminal domain"/>
    <property type="match status" value="1"/>
</dbReference>
<dbReference type="GO" id="GO:0007059">
    <property type="term" value="P:chromosome segregation"/>
    <property type="evidence" value="ECO:0007669"/>
    <property type="project" value="UniProtKB-UniRule"/>
</dbReference>
<dbReference type="Gene3D" id="1.10.150.130">
    <property type="match status" value="1"/>
</dbReference>
<dbReference type="PROSITE" id="PS51900">
    <property type="entry name" value="CB"/>
    <property type="match status" value="1"/>
</dbReference>
<feature type="domain" description="Core-binding (CB)" evidence="13">
    <location>
        <begin position="4"/>
        <end position="89"/>
    </location>
</feature>
<dbReference type="Pfam" id="PF00589">
    <property type="entry name" value="Phage_integrase"/>
    <property type="match status" value="1"/>
</dbReference>
<dbReference type="HAMAP" id="MF_01808">
    <property type="entry name" value="Recomb_XerC_XerD"/>
    <property type="match status" value="1"/>
</dbReference>
<evidence type="ECO:0000256" key="11">
    <source>
        <dbReference type="HAMAP-Rule" id="MF_01807"/>
    </source>
</evidence>
<feature type="domain" description="Tyr recombinase" evidence="12">
    <location>
        <begin position="110"/>
        <end position="295"/>
    </location>
</feature>
<evidence type="ECO:0000256" key="5">
    <source>
        <dbReference type="ARBA" id="ARBA00022618"/>
    </source>
</evidence>
<evidence type="ECO:0000256" key="8">
    <source>
        <dbReference type="ARBA" id="ARBA00023125"/>
    </source>
</evidence>
<dbReference type="HOGENOM" id="CLU_027562_9_6_9"/>
<keyword evidence="5 11" id="KW-0132">Cell division</keyword>
<feature type="active site" evidence="11">
    <location>
        <position position="247"/>
    </location>
</feature>
<dbReference type="OrthoDB" id="9801717at2"/>
<feature type="active site" evidence="11">
    <location>
        <position position="150"/>
    </location>
</feature>
<comment type="similarity">
    <text evidence="2 11">Belongs to the 'phage' integrase family. XerD subfamily.</text>
</comment>
<evidence type="ECO:0000256" key="3">
    <source>
        <dbReference type="ARBA" id="ARBA00015810"/>
    </source>
</evidence>
<dbReference type="PANTHER" id="PTHR30349:SF81">
    <property type="entry name" value="TYROSINE RECOMBINASE XERC"/>
    <property type="match status" value="1"/>
</dbReference>
<evidence type="ECO:0000259" key="12">
    <source>
        <dbReference type="PROSITE" id="PS51898"/>
    </source>
</evidence>
<comment type="subunit">
    <text evidence="11">Forms a cyclic heterotetrameric complex composed of two molecules of XerC and two molecules of XerD.</text>
</comment>
<evidence type="ECO:0000256" key="10">
    <source>
        <dbReference type="ARBA" id="ARBA00023306"/>
    </source>
</evidence>
<keyword evidence="6 11" id="KW-0159">Chromosome partition</keyword>
<dbReference type="GO" id="GO:0003677">
    <property type="term" value="F:DNA binding"/>
    <property type="evidence" value="ECO:0007669"/>
    <property type="project" value="UniProtKB-UniRule"/>
</dbReference>
<evidence type="ECO:0000256" key="4">
    <source>
        <dbReference type="ARBA" id="ARBA00022490"/>
    </source>
</evidence>
<evidence type="ECO:0000259" key="13">
    <source>
        <dbReference type="PROSITE" id="PS51900"/>
    </source>
</evidence>
<dbReference type="CDD" id="cd00798">
    <property type="entry name" value="INT_XerDC_C"/>
    <property type="match status" value="1"/>
</dbReference>
<dbReference type="InterPro" id="IPR011932">
    <property type="entry name" value="Recomb_XerD"/>
</dbReference>
<dbReference type="Gene3D" id="1.10.443.10">
    <property type="entry name" value="Intergrase catalytic core"/>
    <property type="match status" value="1"/>
</dbReference>
<evidence type="ECO:0000256" key="9">
    <source>
        <dbReference type="ARBA" id="ARBA00023172"/>
    </source>
</evidence>
<dbReference type="InterPro" id="IPR002104">
    <property type="entry name" value="Integrase_catalytic"/>
</dbReference>
<reference evidence="14 15" key="1">
    <citation type="submission" date="2015-01" db="EMBL/GenBank/DDBJ databases">
        <title>Comparative genomics of the lactic acid bacteria isolated from the honey bee gut.</title>
        <authorList>
            <person name="Ellegaard K.M."/>
            <person name="Tamarit D."/>
            <person name="Javelind E."/>
            <person name="Olofsson T."/>
            <person name="Andersson S.G."/>
            <person name="Vasquez A."/>
        </authorList>
    </citation>
    <scope>NUCLEOTIDE SEQUENCE [LARGE SCALE GENOMIC DNA]</scope>
    <source>
        <strain evidence="14 15">Bin4</strain>
    </source>
</reference>
<keyword evidence="15" id="KW-1185">Reference proteome</keyword>